<dbReference type="InterPro" id="IPR008915">
    <property type="entry name" value="Peptidase_M50"/>
</dbReference>
<evidence type="ECO:0000313" key="9">
    <source>
        <dbReference type="EMBL" id="MBF4500311.1"/>
    </source>
</evidence>
<evidence type="ECO:0000259" key="8">
    <source>
        <dbReference type="Pfam" id="PF02163"/>
    </source>
</evidence>
<evidence type="ECO:0000256" key="4">
    <source>
        <dbReference type="ARBA" id="ARBA00022692"/>
    </source>
</evidence>
<comment type="cofactor">
    <cofactor evidence="1">
        <name>Zn(2+)</name>
        <dbReference type="ChEBI" id="CHEBI:29105"/>
    </cofactor>
</comment>
<dbReference type="Pfam" id="PF02163">
    <property type="entry name" value="Peptidase_M50"/>
    <property type="match status" value="1"/>
</dbReference>
<organism evidence="9 10">
    <name type="scientific">Savagea serpentis</name>
    <dbReference type="NCBI Taxonomy" id="2785297"/>
    <lineage>
        <taxon>Bacteria</taxon>
        <taxon>Bacillati</taxon>
        <taxon>Bacillota</taxon>
        <taxon>Bacilli</taxon>
        <taxon>Bacillales</taxon>
        <taxon>Caryophanaceae</taxon>
        <taxon>Savagea</taxon>
    </lineage>
</organism>
<dbReference type="RefSeq" id="WP_194561759.1">
    <property type="nucleotide sequence ID" value="NZ_JADKPV010000001.1"/>
</dbReference>
<name>A0A8J7G4R5_9BACL</name>
<feature type="transmembrane region" description="Helical" evidence="7">
    <location>
        <begin position="28"/>
        <end position="45"/>
    </location>
</feature>
<dbReference type="AlphaFoldDB" id="A0A8J7G4R5"/>
<dbReference type="Proteomes" id="UP000622653">
    <property type="component" value="Unassembled WGS sequence"/>
</dbReference>
<evidence type="ECO:0000256" key="5">
    <source>
        <dbReference type="ARBA" id="ARBA00022989"/>
    </source>
</evidence>
<evidence type="ECO:0000313" key="10">
    <source>
        <dbReference type="Proteomes" id="UP000622653"/>
    </source>
</evidence>
<comment type="subcellular location">
    <subcellularLocation>
        <location evidence="2">Membrane</location>
        <topology evidence="2">Multi-pass membrane protein</topology>
    </subcellularLocation>
</comment>
<dbReference type="EMBL" id="JADKPV010000001">
    <property type="protein sequence ID" value="MBF4500311.1"/>
    <property type="molecule type" value="Genomic_DNA"/>
</dbReference>
<keyword evidence="4 7" id="KW-0812">Transmembrane</keyword>
<feature type="transmembrane region" description="Helical" evidence="7">
    <location>
        <begin position="131"/>
        <end position="152"/>
    </location>
</feature>
<comment type="caution">
    <text evidence="9">The sequence shown here is derived from an EMBL/GenBank/DDBJ whole genome shotgun (WGS) entry which is preliminary data.</text>
</comment>
<evidence type="ECO:0000256" key="3">
    <source>
        <dbReference type="ARBA" id="ARBA00007931"/>
    </source>
</evidence>
<keyword evidence="9" id="KW-0645">Protease</keyword>
<evidence type="ECO:0000256" key="7">
    <source>
        <dbReference type="SAM" id="Phobius"/>
    </source>
</evidence>
<accession>A0A8J7G4R5</accession>
<keyword evidence="9" id="KW-0378">Hydrolase</keyword>
<gene>
    <name evidence="9" type="ORF">IRY55_02950</name>
</gene>
<dbReference type="GO" id="GO:0008233">
    <property type="term" value="F:peptidase activity"/>
    <property type="evidence" value="ECO:0007669"/>
    <property type="project" value="UniProtKB-KW"/>
</dbReference>
<feature type="transmembrane region" description="Helical" evidence="7">
    <location>
        <begin position="106"/>
        <end position="125"/>
    </location>
</feature>
<keyword evidence="5 7" id="KW-1133">Transmembrane helix</keyword>
<evidence type="ECO:0000256" key="1">
    <source>
        <dbReference type="ARBA" id="ARBA00001947"/>
    </source>
</evidence>
<proteinExistence type="inferred from homology"/>
<reference evidence="9" key="1">
    <citation type="submission" date="2020-11" db="EMBL/GenBank/DDBJ databases">
        <title>Multidrug resistant novel bacterium Savagea serpentis sp. nov., isolated from the scats of a vine snake (Ahaetulla nasuta).</title>
        <authorList>
            <person name="Venkata Ramana V."/>
            <person name="Vikas Patil S."/>
            <person name="Yogita Lugani V."/>
        </authorList>
    </citation>
    <scope>NUCLEOTIDE SEQUENCE</scope>
    <source>
        <strain evidence="9">SN6</strain>
    </source>
</reference>
<keyword evidence="10" id="KW-1185">Reference proteome</keyword>
<evidence type="ECO:0000256" key="2">
    <source>
        <dbReference type="ARBA" id="ARBA00004141"/>
    </source>
</evidence>
<keyword evidence="6 7" id="KW-0472">Membrane</keyword>
<protein>
    <submittedName>
        <fullName evidence="9">Site-2 protease family protein</fullName>
    </submittedName>
</protein>
<dbReference type="GO" id="GO:0006508">
    <property type="term" value="P:proteolysis"/>
    <property type="evidence" value="ECO:0007669"/>
    <property type="project" value="UniProtKB-KW"/>
</dbReference>
<evidence type="ECO:0000256" key="6">
    <source>
        <dbReference type="ARBA" id="ARBA00023136"/>
    </source>
</evidence>
<comment type="similarity">
    <text evidence="3">Belongs to the peptidase M50B family.</text>
</comment>
<feature type="domain" description="Peptidase M50" evidence="8">
    <location>
        <begin position="35"/>
        <end position="193"/>
    </location>
</feature>
<sequence length="335" mass="38082">MSKVASTILSIFGLLTIGAIIDWSKSDAFTSVVLTLLAIFVALMIHELGHVCGAMVSRSKVLTFAVGPIKIKRMENDQYKWGWVDSWSEVGGYVQIEHHQKKIENAILISVFGGPLASLVLASVYFSPIYFLEIVGVTSFFLFLVTMLPYNATGFFSDGYTMLQILKNNNVFINYYKMTNHLLAKDSPKKWGKELQEEVGTIDAKRLTPTELSIYFMFLFYSAVETRELSHLRQFYHTIDLHQISSQASHQGQLAAIYHYYVATQYLLGEPMTITESQLQDLPAFDALSVARTKAILTQNVEAYERYAKHLTHVDQTSYSFLQAEKKFNERYVNV</sequence>
<dbReference type="GO" id="GO:0016020">
    <property type="term" value="C:membrane"/>
    <property type="evidence" value="ECO:0007669"/>
    <property type="project" value="UniProtKB-SubCell"/>
</dbReference>